<evidence type="ECO:0000313" key="3">
    <source>
        <dbReference type="EMBL" id="KNE55202.1"/>
    </source>
</evidence>
<dbReference type="EMBL" id="GG745329">
    <property type="protein sequence ID" value="KNE55202.1"/>
    <property type="molecule type" value="Genomic_DNA"/>
</dbReference>
<accession>A0A0L0RXT5</accession>
<dbReference type="VEuPathDB" id="FungiDB:AMAG_01118"/>
<feature type="transmembrane region" description="Helical" evidence="2">
    <location>
        <begin position="151"/>
        <end position="175"/>
    </location>
</feature>
<name>A0A0L0RXT5_ALLM3</name>
<feature type="transmembrane region" description="Helical" evidence="2">
    <location>
        <begin position="182"/>
        <end position="202"/>
    </location>
</feature>
<keyword evidence="2" id="KW-0472">Membrane</keyword>
<gene>
    <name evidence="3" type="ORF">AMAG_01118</name>
</gene>
<keyword evidence="2" id="KW-1133">Transmembrane helix</keyword>
<dbReference type="Proteomes" id="UP000054350">
    <property type="component" value="Unassembled WGS sequence"/>
</dbReference>
<evidence type="ECO:0000256" key="2">
    <source>
        <dbReference type="SAM" id="Phobius"/>
    </source>
</evidence>
<keyword evidence="2" id="KW-0812">Transmembrane</keyword>
<feature type="transmembrane region" description="Helical" evidence="2">
    <location>
        <begin position="247"/>
        <end position="267"/>
    </location>
</feature>
<organism evidence="3 4">
    <name type="scientific">Allomyces macrogynus (strain ATCC 38327)</name>
    <name type="common">Allomyces javanicus var. macrogynus</name>
    <dbReference type="NCBI Taxonomy" id="578462"/>
    <lineage>
        <taxon>Eukaryota</taxon>
        <taxon>Fungi</taxon>
        <taxon>Fungi incertae sedis</taxon>
        <taxon>Blastocladiomycota</taxon>
        <taxon>Blastocladiomycetes</taxon>
        <taxon>Blastocladiales</taxon>
        <taxon>Blastocladiaceae</taxon>
        <taxon>Allomyces</taxon>
    </lineage>
</organism>
<keyword evidence="4" id="KW-1185">Reference proteome</keyword>
<evidence type="ECO:0000313" key="4">
    <source>
        <dbReference type="Proteomes" id="UP000054350"/>
    </source>
</evidence>
<feature type="region of interest" description="Disordered" evidence="1">
    <location>
        <begin position="297"/>
        <end position="316"/>
    </location>
</feature>
<sequence length="534" mass="57147">MPILAPTHDSATTSNARILAPWNYDLPVLAALVFFLLTAIGILFWNVHTLRRVLAVRDRDKHAASLMLPRPAAPVPPGTPATTTTSTTAVSMAHFGAKGHAPGAVPWWTKPRLAKLQLIAGIMHVTNQVNFVVHFFGRDMDCAWEGSVADALYVLMVLPSSAVLILQSTMLVPAWRRPYKRALLFLLVAVAMGLIAVSTAMLTWDRDVLAASGVCSIVFNRMFSTAGKAVLVVMYLIILLVLVRPMLVFVILLVTLASVFGLLNYFGRHFTLEMSIQSVGTVVASTLALERLRPADRADPWDESTPTADRKGGDIEAGFKTPAISLAIDLDFDLESPARAGERSLRIDLSPSEAAATVAKLVGSPPARDLVLAPVAQWPGHLSSPTAASAVSAASKTRVPSAESTSSLALVANAGSTVALGEQYFSTQSQLDDDGVEVPRRVASGVWVEDAHAVHPTGWIDTAVPLPYTSIGHRGNSASQHSTLLVVWARTTSDAALEATVHRHLPVAIESRVHNDIERVEDSQAAEGRGAQGY</sequence>
<feature type="transmembrane region" description="Helical" evidence="2">
    <location>
        <begin position="222"/>
        <end position="242"/>
    </location>
</feature>
<reference evidence="4" key="2">
    <citation type="submission" date="2009-11" db="EMBL/GenBank/DDBJ databases">
        <title>The Genome Sequence of Allomyces macrogynus strain ATCC 38327.</title>
        <authorList>
            <consortium name="The Broad Institute Genome Sequencing Platform"/>
            <person name="Russ C."/>
            <person name="Cuomo C."/>
            <person name="Shea T."/>
            <person name="Young S.K."/>
            <person name="Zeng Q."/>
            <person name="Koehrsen M."/>
            <person name="Haas B."/>
            <person name="Borodovsky M."/>
            <person name="Guigo R."/>
            <person name="Alvarado L."/>
            <person name="Berlin A."/>
            <person name="Borenstein D."/>
            <person name="Chen Z."/>
            <person name="Engels R."/>
            <person name="Freedman E."/>
            <person name="Gellesch M."/>
            <person name="Goldberg J."/>
            <person name="Griggs A."/>
            <person name="Gujja S."/>
            <person name="Heiman D."/>
            <person name="Hepburn T."/>
            <person name="Howarth C."/>
            <person name="Jen D."/>
            <person name="Larson L."/>
            <person name="Lewis B."/>
            <person name="Mehta T."/>
            <person name="Park D."/>
            <person name="Pearson M."/>
            <person name="Roberts A."/>
            <person name="Saif S."/>
            <person name="Shenoy N."/>
            <person name="Sisk P."/>
            <person name="Stolte C."/>
            <person name="Sykes S."/>
            <person name="Walk T."/>
            <person name="White J."/>
            <person name="Yandava C."/>
            <person name="Burger G."/>
            <person name="Gray M.W."/>
            <person name="Holland P.W.H."/>
            <person name="King N."/>
            <person name="Lang F.B.F."/>
            <person name="Roger A.J."/>
            <person name="Ruiz-Trillo I."/>
            <person name="Lander E."/>
            <person name="Nusbaum C."/>
        </authorList>
    </citation>
    <scope>NUCLEOTIDE SEQUENCE [LARGE SCALE GENOMIC DNA]</scope>
    <source>
        <strain evidence="4">ATCC 38327</strain>
    </source>
</reference>
<feature type="transmembrane region" description="Helical" evidence="2">
    <location>
        <begin position="26"/>
        <end position="47"/>
    </location>
</feature>
<feature type="transmembrane region" description="Helical" evidence="2">
    <location>
        <begin position="116"/>
        <end position="136"/>
    </location>
</feature>
<dbReference type="AlphaFoldDB" id="A0A0L0RXT5"/>
<protein>
    <submittedName>
        <fullName evidence="3">Uncharacterized protein</fullName>
    </submittedName>
</protein>
<reference evidence="3 4" key="1">
    <citation type="submission" date="2009-11" db="EMBL/GenBank/DDBJ databases">
        <title>Annotation of Allomyces macrogynus ATCC 38327.</title>
        <authorList>
            <consortium name="The Broad Institute Genome Sequencing Platform"/>
            <person name="Russ C."/>
            <person name="Cuomo C."/>
            <person name="Burger G."/>
            <person name="Gray M.W."/>
            <person name="Holland P.W.H."/>
            <person name="King N."/>
            <person name="Lang F.B.F."/>
            <person name="Roger A.J."/>
            <person name="Ruiz-Trillo I."/>
            <person name="Young S.K."/>
            <person name="Zeng Q."/>
            <person name="Gargeya S."/>
            <person name="Fitzgerald M."/>
            <person name="Haas B."/>
            <person name="Abouelleil A."/>
            <person name="Alvarado L."/>
            <person name="Arachchi H.M."/>
            <person name="Berlin A."/>
            <person name="Chapman S.B."/>
            <person name="Gearin G."/>
            <person name="Goldberg J."/>
            <person name="Griggs A."/>
            <person name="Gujja S."/>
            <person name="Hansen M."/>
            <person name="Heiman D."/>
            <person name="Howarth C."/>
            <person name="Larimer J."/>
            <person name="Lui A."/>
            <person name="MacDonald P.J.P."/>
            <person name="McCowen C."/>
            <person name="Montmayeur A."/>
            <person name="Murphy C."/>
            <person name="Neiman D."/>
            <person name="Pearson M."/>
            <person name="Priest M."/>
            <person name="Roberts A."/>
            <person name="Saif S."/>
            <person name="Shea T."/>
            <person name="Sisk P."/>
            <person name="Stolte C."/>
            <person name="Sykes S."/>
            <person name="Wortman J."/>
            <person name="Nusbaum C."/>
            <person name="Birren B."/>
        </authorList>
    </citation>
    <scope>NUCLEOTIDE SEQUENCE [LARGE SCALE GENOMIC DNA]</scope>
    <source>
        <strain evidence="3 4">ATCC 38327</strain>
    </source>
</reference>
<proteinExistence type="predicted"/>
<dbReference type="OrthoDB" id="5583041at2759"/>
<evidence type="ECO:0000256" key="1">
    <source>
        <dbReference type="SAM" id="MobiDB-lite"/>
    </source>
</evidence>